<reference evidence="4" key="1">
    <citation type="submission" date="2017-04" db="EMBL/GenBank/DDBJ databases">
        <authorList>
            <person name="Varghese N."/>
            <person name="Submissions S."/>
        </authorList>
    </citation>
    <scope>NUCLEOTIDE SEQUENCE [LARGE SCALE GENOMIC DNA]</scope>
    <source>
        <strain evidence="4">DSM 12126</strain>
    </source>
</reference>
<dbReference type="SUPFAM" id="SSF55961">
    <property type="entry name" value="Bet v1-like"/>
    <property type="match status" value="1"/>
</dbReference>
<proteinExistence type="inferred from homology"/>
<dbReference type="Gene3D" id="3.30.530.20">
    <property type="match status" value="1"/>
</dbReference>
<keyword evidence="4" id="KW-1185">Reference proteome</keyword>
<accession>A0A1W1ZK32</accession>
<comment type="similarity">
    <text evidence="1">Belongs to the AHA1 family.</text>
</comment>
<dbReference type="InterPro" id="IPR013538">
    <property type="entry name" value="ASHA1/2-like_C"/>
</dbReference>
<dbReference type="Pfam" id="PF08327">
    <property type="entry name" value="AHSA1"/>
    <property type="match status" value="1"/>
</dbReference>
<dbReference type="InterPro" id="IPR023393">
    <property type="entry name" value="START-like_dom_sf"/>
</dbReference>
<dbReference type="EMBL" id="FWXT01000001">
    <property type="protein sequence ID" value="SMC48411.1"/>
    <property type="molecule type" value="Genomic_DNA"/>
</dbReference>
<dbReference type="RefSeq" id="WP_084237070.1">
    <property type="nucleotide sequence ID" value="NZ_FWXT01000001.1"/>
</dbReference>
<evidence type="ECO:0000313" key="3">
    <source>
        <dbReference type="EMBL" id="SMC48411.1"/>
    </source>
</evidence>
<dbReference type="OrthoDB" id="384974at2"/>
<dbReference type="AlphaFoldDB" id="A0A1W1ZK32"/>
<protein>
    <submittedName>
        <fullName evidence="3">Uncharacterized conserved protein YndB, AHSA1/START domain</fullName>
    </submittedName>
</protein>
<dbReference type="Proteomes" id="UP000192756">
    <property type="component" value="Unassembled WGS sequence"/>
</dbReference>
<organism evidence="3 4">
    <name type="scientific">Pedobacter africanus</name>
    <dbReference type="NCBI Taxonomy" id="151894"/>
    <lineage>
        <taxon>Bacteria</taxon>
        <taxon>Pseudomonadati</taxon>
        <taxon>Bacteroidota</taxon>
        <taxon>Sphingobacteriia</taxon>
        <taxon>Sphingobacteriales</taxon>
        <taxon>Sphingobacteriaceae</taxon>
        <taxon>Pedobacter</taxon>
    </lineage>
</organism>
<evidence type="ECO:0000259" key="2">
    <source>
        <dbReference type="Pfam" id="PF08327"/>
    </source>
</evidence>
<dbReference type="STRING" id="151894.SAMN04488524_0764"/>
<sequence length="159" mass="17773">MEQAKKELKISHLFDAPMELVFRAWTDPEQLVQWYAPDGCTIEFKAINVKEGGTFHSCIHDPVHGDCWVMGTYKTVSPSEELVFSMVLTNEAGDDVTAAQTGKPEEWPKEIITTVTLSPVGGQTKLVLHQTVSEESAKQSGAYQSWIKMFNRLETLVKA</sequence>
<evidence type="ECO:0000313" key="4">
    <source>
        <dbReference type="Proteomes" id="UP000192756"/>
    </source>
</evidence>
<dbReference type="CDD" id="cd07814">
    <property type="entry name" value="SRPBCC_CalC_Aha1-like"/>
    <property type="match status" value="1"/>
</dbReference>
<feature type="domain" description="Activator of Hsp90 ATPase homologue 1/2-like C-terminal" evidence="2">
    <location>
        <begin position="15"/>
        <end position="157"/>
    </location>
</feature>
<name>A0A1W1ZK32_9SPHI</name>
<gene>
    <name evidence="3" type="ORF">SAMN04488524_0764</name>
</gene>
<evidence type="ECO:0000256" key="1">
    <source>
        <dbReference type="ARBA" id="ARBA00006817"/>
    </source>
</evidence>